<keyword evidence="3" id="KW-0175">Coiled coil</keyword>
<dbReference type="SUPFAM" id="SSF47144">
    <property type="entry name" value="HSC20 (HSCB), C-terminal oligomerisation domain"/>
    <property type="match status" value="1"/>
</dbReference>
<accession>A0A8H7VA37</accession>
<dbReference type="Pfam" id="PF07743">
    <property type="entry name" value="HSCB_C"/>
    <property type="match status" value="1"/>
</dbReference>
<dbReference type="InterPro" id="IPR036869">
    <property type="entry name" value="J_dom_sf"/>
</dbReference>
<dbReference type="NCBIfam" id="TIGR00714">
    <property type="entry name" value="hscB"/>
    <property type="match status" value="1"/>
</dbReference>
<dbReference type="GO" id="GO:0001671">
    <property type="term" value="F:ATPase activator activity"/>
    <property type="evidence" value="ECO:0007669"/>
    <property type="project" value="InterPro"/>
</dbReference>
<evidence type="ECO:0000256" key="3">
    <source>
        <dbReference type="SAM" id="Coils"/>
    </source>
</evidence>
<reference evidence="5 6" key="1">
    <citation type="submission" date="2020-12" db="EMBL/GenBank/DDBJ databases">
        <title>Metabolic potential, ecology and presence of endohyphal bacteria is reflected in genomic diversity of Mucoromycotina.</title>
        <authorList>
            <person name="Muszewska A."/>
            <person name="Okrasinska A."/>
            <person name="Steczkiewicz K."/>
            <person name="Drgas O."/>
            <person name="Orlowska M."/>
            <person name="Perlinska-Lenart U."/>
            <person name="Aleksandrzak-Piekarczyk T."/>
            <person name="Szatraj K."/>
            <person name="Zielenkiewicz U."/>
            <person name="Pilsyk S."/>
            <person name="Malc E."/>
            <person name="Mieczkowski P."/>
            <person name="Kruszewska J.S."/>
            <person name="Biernat P."/>
            <person name="Pawlowska J."/>
        </authorList>
    </citation>
    <scope>NUCLEOTIDE SEQUENCE [LARGE SCALE GENOMIC DNA]</scope>
    <source>
        <strain evidence="5 6">CBS 142.35</strain>
    </source>
</reference>
<dbReference type="OrthoDB" id="448954at2759"/>
<feature type="coiled-coil region" evidence="3">
    <location>
        <begin position="177"/>
        <end position="204"/>
    </location>
</feature>
<evidence type="ECO:0000256" key="2">
    <source>
        <dbReference type="ARBA" id="ARBA00023186"/>
    </source>
</evidence>
<dbReference type="Gene3D" id="1.20.1280.20">
    <property type="entry name" value="HscB, C-terminal domain"/>
    <property type="match status" value="1"/>
</dbReference>
<organism evidence="5 6">
    <name type="scientific">Circinella minor</name>
    <dbReference type="NCBI Taxonomy" id="1195481"/>
    <lineage>
        <taxon>Eukaryota</taxon>
        <taxon>Fungi</taxon>
        <taxon>Fungi incertae sedis</taxon>
        <taxon>Mucoromycota</taxon>
        <taxon>Mucoromycotina</taxon>
        <taxon>Mucoromycetes</taxon>
        <taxon>Mucorales</taxon>
        <taxon>Lichtheimiaceae</taxon>
        <taxon>Circinella</taxon>
    </lineage>
</organism>
<dbReference type="GO" id="GO:0051259">
    <property type="term" value="P:protein complex oligomerization"/>
    <property type="evidence" value="ECO:0007669"/>
    <property type="project" value="InterPro"/>
</dbReference>
<feature type="domain" description="Co-chaperone HscB C-terminal oligomerisation" evidence="4">
    <location>
        <begin position="177"/>
        <end position="247"/>
    </location>
</feature>
<dbReference type="PANTHER" id="PTHR14021:SF15">
    <property type="entry name" value="IRON-SULFUR CLUSTER CO-CHAPERONE PROTEIN HSCB"/>
    <property type="match status" value="1"/>
</dbReference>
<evidence type="ECO:0000259" key="4">
    <source>
        <dbReference type="Pfam" id="PF07743"/>
    </source>
</evidence>
<sequence>MFRPLFRSLTNRQLKLTVQRNGIITSRQPLPRIQMPVQKVFIQPRWYSTPQQQQCWHCGTPTKSTSVICENPECHSIQPVQPQVNYFDLLLEGYKYYRKEHTFDVDMKAMRFKFLTLQQKAHPDSYSQSSKKEHEYAQLQSSLLNKAYGTLKDPLARARYMLELEDVEVSESDSLHEPELLMEVMELREELDEVTNEEELDQVKQTNDAKYQETVKNLSEAFKSKDLDHAKELMIQLQYWETIRRAIIEWSPSQ</sequence>
<dbReference type="InterPro" id="IPR004640">
    <property type="entry name" value="HscB"/>
</dbReference>
<comment type="similarity">
    <text evidence="1">Belongs to the HscB family.</text>
</comment>
<protein>
    <recommendedName>
        <fullName evidence="4">Co-chaperone HscB C-terminal oligomerisation domain-containing protein</fullName>
    </recommendedName>
</protein>
<name>A0A8H7VA37_9FUNG</name>
<evidence type="ECO:0000256" key="1">
    <source>
        <dbReference type="ARBA" id="ARBA00010476"/>
    </source>
</evidence>
<dbReference type="AlphaFoldDB" id="A0A8H7VA37"/>
<keyword evidence="6" id="KW-1185">Reference proteome</keyword>
<evidence type="ECO:0000313" key="5">
    <source>
        <dbReference type="EMBL" id="KAG2215676.1"/>
    </source>
</evidence>
<dbReference type="GO" id="GO:0051087">
    <property type="term" value="F:protein-folding chaperone binding"/>
    <property type="evidence" value="ECO:0007669"/>
    <property type="project" value="InterPro"/>
</dbReference>
<dbReference type="Proteomes" id="UP000646827">
    <property type="component" value="Unassembled WGS sequence"/>
</dbReference>
<dbReference type="GO" id="GO:0044571">
    <property type="term" value="P:[2Fe-2S] cluster assembly"/>
    <property type="evidence" value="ECO:0007669"/>
    <property type="project" value="InterPro"/>
</dbReference>
<comment type="caution">
    <text evidence="5">The sequence shown here is derived from an EMBL/GenBank/DDBJ whole genome shotgun (WGS) entry which is preliminary data.</text>
</comment>
<dbReference type="Gene3D" id="1.10.287.110">
    <property type="entry name" value="DnaJ domain"/>
    <property type="match status" value="1"/>
</dbReference>
<dbReference type="GO" id="GO:0005739">
    <property type="term" value="C:mitochondrion"/>
    <property type="evidence" value="ECO:0007669"/>
    <property type="project" value="TreeGrafter"/>
</dbReference>
<evidence type="ECO:0000313" key="6">
    <source>
        <dbReference type="Proteomes" id="UP000646827"/>
    </source>
</evidence>
<proteinExistence type="inferred from homology"/>
<dbReference type="PANTHER" id="PTHR14021">
    <property type="entry name" value="IRON-SULFUR CLUSTER CO-CHAPERONE PROTEIN HSCB"/>
    <property type="match status" value="1"/>
</dbReference>
<dbReference type="InterPro" id="IPR036386">
    <property type="entry name" value="HscB_C_sf"/>
</dbReference>
<dbReference type="SUPFAM" id="SSF46565">
    <property type="entry name" value="Chaperone J-domain"/>
    <property type="match status" value="1"/>
</dbReference>
<keyword evidence="2" id="KW-0143">Chaperone</keyword>
<dbReference type="InterPro" id="IPR009073">
    <property type="entry name" value="HscB_oligo_C"/>
</dbReference>
<dbReference type="EMBL" id="JAEPRB010000495">
    <property type="protein sequence ID" value="KAG2215676.1"/>
    <property type="molecule type" value="Genomic_DNA"/>
</dbReference>
<gene>
    <name evidence="5" type="ORF">INT45_009971</name>
</gene>